<evidence type="ECO:0000256" key="2">
    <source>
        <dbReference type="ARBA" id="ARBA00022737"/>
    </source>
</evidence>
<evidence type="ECO:0000256" key="1">
    <source>
        <dbReference type="ARBA" id="ARBA00006192"/>
    </source>
</evidence>
<sequence length="220" mass="24539">MQHFLTTKRDRSKVLSYYERMRSKGIQPTMHTYKLLIDTHATLEPLNMAEAESVLAEMRSAGEKPEAVHYAALIHAKGCVQQDMAGARALFDTVASDSKVKLQPCVYQAMFESLVANRQVADVEPLLAHMAARRVEMTPYIANALIHGWALEKDIVRARQAFDRVNFADREPSTYEAMVRAYLAVEDRESAQAVVGEALSRGYPTAVANKIVELISGGRQ</sequence>
<dbReference type="Gene3D" id="1.25.40.10">
    <property type="entry name" value="Tetratricopeptide repeat domain"/>
    <property type="match status" value="1"/>
</dbReference>
<dbReference type="Pfam" id="PF13812">
    <property type="entry name" value="PPR_3"/>
    <property type="match status" value="1"/>
</dbReference>
<evidence type="ECO:0000256" key="4">
    <source>
        <dbReference type="ARBA" id="ARBA00044511"/>
    </source>
</evidence>
<dbReference type="PANTHER" id="PTHR47447">
    <property type="entry name" value="OS03G0856100 PROTEIN"/>
    <property type="match status" value="1"/>
</dbReference>
<reference evidence="5" key="1">
    <citation type="journal article" date="2021" name="J Fungi (Basel)">
        <title>Virulence traits and population genomics of the black yeast Aureobasidium melanogenum.</title>
        <authorList>
            <person name="Cernosa A."/>
            <person name="Sun X."/>
            <person name="Gostincar C."/>
            <person name="Fang C."/>
            <person name="Gunde-Cimerman N."/>
            <person name="Song Z."/>
        </authorList>
    </citation>
    <scope>NUCLEOTIDE SEQUENCE</scope>
    <source>
        <strain evidence="5">EXF-9298</strain>
    </source>
</reference>
<evidence type="ECO:0000256" key="3">
    <source>
        <dbReference type="ARBA" id="ARBA00044493"/>
    </source>
</evidence>
<comment type="subunit">
    <text evidence="4">Binds to mitochondrial small subunit 15S rRNA.</text>
</comment>
<keyword evidence="6" id="KW-1185">Reference proteome</keyword>
<organism evidence="5 6">
    <name type="scientific">Aureobasidium melanogenum</name>
    <name type="common">Aureobasidium pullulans var. melanogenum</name>
    <dbReference type="NCBI Taxonomy" id="46634"/>
    <lineage>
        <taxon>Eukaryota</taxon>
        <taxon>Fungi</taxon>
        <taxon>Dikarya</taxon>
        <taxon>Ascomycota</taxon>
        <taxon>Pezizomycotina</taxon>
        <taxon>Dothideomycetes</taxon>
        <taxon>Dothideomycetidae</taxon>
        <taxon>Dothideales</taxon>
        <taxon>Saccotheciaceae</taxon>
        <taxon>Aureobasidium</taxon>
    </lineage>
</organism>
<evidence type="ECO:0000313" key="5">
    <source>
        <dbReference type="EMBL" id="KAG9917683.1"/>
    </source>
</evidence>
<keyword evidence="2" id="KW-0677">Repeat</keyword>
<dbReference type="InterPro" id="IPR011990">
    <property type="entry name" value="TPR-like_helical_dom_sf"/>
</dbReference>
<proteinExistence type="inferred from homology"/>
<reference evidence="5" key="2">
    <citation type="submission" date="2021-08" db="EMBL/GenBank/DDBJ databases">
        <authorList>
            <person name="Gostincar C."/>
            <person name="Sun X."/>
            <person name="Song Z."/>
            <person name="Gunde-Cimerman N."/>
        </authorList>
    </citation>
    <scope>NUCLEOTIDE SEQUENCE</scope>
    <source>
        <strain evidence="5">EXF-9298</strain>
    </source>
</reference>
<dbReference type="InterPro" id="IPR002885">
    <property type="entry name" value="PPR_rpt"/>
</dbReference>
<name>A0A9P8F037_AURME</name>
<dbReference type="EMBL" id="JAHFXS010009072">
    <property type="protein sequence ID" value="KAG9917683.1"/>
    <property type="molecule type" value="Genomic_DNA"/>
</dbReference>
<feature type="non-terminal residue" evidence="5">
    <location>
        <position position="220"/>
    </location>
</feature>
<comment type="similarity">
    <text evidence="1">Belongs to the CCM1 family.</text>
</comment>
<dbReference type="AlphaFoldDB" id="A0A9P8F037"/>
<dbReference type="Proteomes" id="UP000729357">
    <property type="component" value="Unassembled WGS sequence"/>
</dbReference>
<protein>
    <submittedName>
        <fullName evidence="5">Pentatricopeptide repeat protein</fullName>
    </submittedName>
</protein>
<comment type="function">
    <text evidence="3">Regulates mitochondrial small subunit maturation by controlling 15S rRNA 5'-end processing. Localizes to the 5' precursor of the 15S rRNA in a position that is subsequently occupied by mS47 in the mature yeast mtSSU. Uses structure and sequence-specific RNA recognition, binding to a single-stranded region of the precursor and specifically recognizing bases -6 to -1. The exchange of Ccm1 for mS47 is coupled to the irreversible removal of precursor rRNA that is accompanied by conformational changes of the mitoribosomal proteins uS5m and mS26. These conformational changes signal completion of 5'-end rRNA processing through protection of the mature 5'-end of the 15S rRNA and stabilization of mS47. The removal of the 5' precursor together with the dissociation of Ccm1 may be catalyzed by the 5'-3' exoribonuclease Pet127. Involved in the specific removal of group I introns in mitochondrial encoded transcripts.</text>
</comment>
<comment type="caution">
    <text evidence="5">The sequence shown here is derived from an EMBL/GenBank/DDBJ whole genome shotgun (WGS) entry which is preliminary data.</text>
</comment>
<dbReference type="PANTHER" id="PTHR47447:SF17">
    <property type="entry name" value="OS12G0638900 PROTEIN"/>
    <property type="match status" value="1"/>
</dbReference>
<gene>
    <name evidence="5" type="ORF">KCU98_g22732</name>
</gene>
<accession>A0A9P8F037</accession>
<evidence type="ECO:0000313" key="6">
    <source>
        <dbReference type="Proteomes" id="UP000729357"/>
    </source>
</evidence>